<evidence type="ECO:0000313" key="2">
    <source>
        <dbReference type="Proteomes" id="UP000087171"/>
    </source>
</evidence>
<protein>
    <submittedName>
        <fullName evidence="3">Protein MAIN-LIKE 1-like</fullName>
    </submittedName>
</protein>
<dbReference type="Pfam" id="PF10536">
    <property type="entry name" value="PMD"/>
    <property type="match status" value="1"/>
</dbReference>
<reference evidence="2" key="1">
    <citation type="journal article" date="2013" name="Nat. Biotechnol.">
        <title>Draft genome sequence of chickpea (Cicer arietinum) provides a resource for trait improvement.</title>
        <authorList>
            <person name="Varshney R.K."/>
            <person name="Song C."/>
            <person name="Saxena R.K."/>
            <person name="Azam S."/>
            <person name="Yu S."/>
            <person name="Sharpe A.G."/>
            <person name="Cannon S."/>
            <person name="Baek J."/>
            <person name="Rosen B.D."/>
            <person name="Tar'an B."/>
            <person name="Millan T."/>
            <person name="Zhang X."/>
            <person name="Ramsay L.D."/>
            <person name="Iwata A."/>
            <person name="Wang Y."/>
            <person name="Nelson W."/>
            <person name="Farmer A.D."/>
            <person name="Gaur P.M."/>
            <person name="Soderlund C."/>
            <person name="Penmetsa R.V."/>
            <person name="Xu C."/>
            <person name="Bharti A.K."/>
            <person name="He W."/>
            <person name="Winter P."/>
            <person name="Zhao S."/>
            <person name="Hane J.K."/>
            <person name="Carrasquilla-Garcia N."/>
            <person name="Condie J.A."/>
            <person name="Upadhyaya H.D."/>
            <person name="Luo M.C."/>
            <person name="Thudi M."/>
            <person name="Gowda C.L."/>
            <person name="Singh N.P."/>
            <person name="Lichtenzveig J."/>
            <person name="Gali K.K."/>
            <person name="Rubio J."/>
            <person name="Nadarajan N."/>
            <person name="Dolezel J."/>
            <person name="Bansal K.C."/>
            <person name="Xu X."/>
            <person name="Edwards D."/>
            <person name="Zhang G."/>
            <person name="Kahl G."/>
            <person name="Gil J."/>
            <person name="Singh K.B."/>
            <person name="Datta S.K."/>
            <person name="Jackson S.A."/>
            <person name="Wang J."/>
            <person name="Cook D.R."/>
        </authorList>
    </citation>
    <scope>NUCLEOTIDE SEQUENCE [LARGE SCALE GENOMIC DNA]</scope>
    <source>
        <strain evidence="2">cv. CDC Frontier</strain>
    </source>
</reference>
<evidence type="ECO:0000313" key="3">
    <source>
        <dbReference type="RefSeq" id="XP_004504927.1"/>
    </source>
</evidence>
<name>A0A1S2YID9_CICAR</name>
<dbReference type="PANTHER" id="PTHR46033">
    <property type="entry name" value="PROTEIN MAIN-LIKE 2"/>
    <property type="match status" value="1"/>
</dbReference>
<dbReference type="GO" id="GO:0010073">
    <property type="term" value="P:meristem maintenance"/>
    <property type="evidence" value="ECO:0007669"/>
    <property type="project" value="InterPro"/>
</dbReference>
<feature type="domain" description="Aminotransferase-like plant mobile" evidence="1">
    <location>
        <begin position="124"/>
        <end position="173"/>
    </location>
</feature>
<dbReference type="OrthoDB" id="1436252at2759"/>
<proteinExistence type="predicted"/>
<reference evidence="3" key="2">
    <citation type="submission" date="2025-08" db="UniProtKB">
        <authorList>
            <consortium name="RefSeq"/>
        </authorList>
    </citation>
    <scope>IDENTIFICATION</scope>
    <source>
        <tissue evidence="3">Etiolated seedlings</tissue>
    </source>
</reference>
<dbReference type="AlphaFoldDB" id="A0A1S2YID9"/>
<dbReference type="RefSeq" id="XP_004504927.1">
    <property type="nucleotide sequence ID" value="XM_004504870.1"/>
</dbReference>
<organism evidence="2 3">
    <name type="scientific">Cicer arietinum</name>
    <name type="common">Chickpea</name>
    <name type="synonym">Garbanzo</name>
    <dbReference type="NCBI Taxonomy" id="3827"/>
    <lineage>
        <taxon>Eukaryota</taxon>
        <taxon>Viridiplantae</taxon>
        <taxon>Streptophyta</taxon>
        <taxon>Embryophyta</taxon>
        <taxon>Tracheophyta</taxon>
        <taxon>Spermatophyta</taxon>
        <taxon>Magnoliopsida</taxon>
        <taxon>eudicotyledons</taxon>
        <taxon>Gunneridae</taxon>
        <taxon>Pentapetalae</taxon>
        <taxon>rosids</taxon>
        <taxon>fabids</taxon>
        <taxon>Fabales</taxon>
        <taxon>Fabaceae</taxon>
        <taxon>Papilionoideae</taxon>
        <taxon>50 kb inversion clade</taxon>
        <taxon>NPAAA clade</taxon>
        <taxon>Hologalegina</taxon>
        <taxon>IRL clade</taxon>
        <taxon>Cicereae</taxon>
        <taxon>Cicer</taxon>
    </lineage>
</organism>
<evidence type="ECO:0000259" key="1">
    <source>
        <dbReference type="Pfam" id="PF10536"/>
    </source>
</evidence>
<dbReference type="InterPro" id="IPR044824">
    <property type="entry name" value="MAIN-like"/>
</dbReference>
<dbReference type="Proteomes" id="UP000087171">
    <property type="component" value="Chromosome Ca6"/>
</dbReference>
<dbReference type="PaxDb" id="3827-XP_004504927.1"/>
<keyword evidence="2" id="KW-1185">Reference proteome</keyword>
<dbReference type="PANTHER" id="PTHR46033:SF8">
    <property type="entry name" value="PROTEIN MAINTENANCE OF MERISTEMS-LIKE"/>
    <property type="match status" value="1"/>
</dbReference>
<gene>
    <name evidence="3" type="primary">LOC101514052</name>
</gene>
<accession>A0A1S2YID9</accession>
<dbReference type="InterPro" id="IPR019557">
    <property type="entry name" value="AminoTfrase-like_pln_mobile"/>
</dbReference>
<sequence>MQFHMNLPCTSPVLPSTPVDNIHDVSVYTDDADDSNDVDYSDDAADIDDQNQQIEFLGGLTVTRVLKQYEHHVARRLWKGEIYDRGPLKVITHAWKLKKSAEVPVPDPVEHWIREFGLMHLSSGYLTVTDVGLISAFVERWYRDISSFHLSFGEMTITLDDLTTLLHISLHGATWEEACAETTTSI</sequence>